<dbReference type="GO" id="GO:0016987">
    <property type="term" value="F:sigma factor activity"/>
    <property type="evidence" value="ECO:0007669"/>
    <property type="project" value="UniProtKB-KW"/>
</dbReference>
<organism evidence="10 11">
    <name type="scientific">Streptomyces alkaliphilus</name>
    <dbReference type="NCBI Taxonomy" id="1472722"/>
    <lineage>
        <taxon>Bacteria</taxon>
        <taxon>Bacillati</taxon>
        <taxon>Actinomycetota</taxon>
        <taxon>Actinomycetes</taxon>
        <taxon>Kitasatosporales</taxon>
        <taxon>Streptomycetaceae</taxon>
        <taxon>Streptomyces</taxon>
    </lineage>
</organism>
<keyword evidence="5 6" id="KW-0804">Transcription</keyword>
<dbReference type="InterPro" id="IPR013325">
    <property type="entry name" value="RNA_pol_sigma_r2"/>
</dbReference>
<evidence type="ECO:0000256" key="7">
    <source>
        <dbReference type="SAM" id="MobiDB-lite"/>
    </source>
</evidence>
<dbReference type="NCBIfam" id="TIGR02937">
    <property type="entry name" value="sigma70-ECF"/>
    <property type="match status" value="1"/>
</dbReference>
<evidence type="ECO:0000256" key="4">
    <source>
        <dbReference type="ARBA" id="ARBA00023125"/>
    </source>
</evidence>
<dbReference type="InterPro" id="IPR013324">
    <property type="entry name" value="RNA_pol_sigma_r3/r4-like"/>
</dbReference>
<reference evidence="11" key="1">
    <citation type="submission" date="2019-10" db="EMBL/GenBank/DDBJ databases">
        <title>Streptomyces sp. nov., a novel actinobacterium isolated from alkaline environment.</title>
        <authorList>
            <person name="Golinska P."/>
        </authorList>
    </citation>
    <scope>NUCLEOTIDE SEQUENCE [LARGE SCALE GENOMIC DNA]</scope>
    <source>
        <strain evidence="11">DSM 42118</strain>
    </source>
</reference>
<dbReference type="SUPFAM" id="SSF88946">
    <property type="entry name" value="Sigma2 domain of RNA polymerase sigma factors"/>
    <property type="match status" value="1"/>
</dbReference>
<evidence type="ECO:0000256" key="2">
    <source>
        <dbReference type="ARBA" id="ARBA00023015"/>
    </source>
</evidence>
<dbReference type="PANTHER" id="PTHR43133:SF61">
    <property type="entry name" value="ECF RNA POLYMERASE SIGMA FACTOR SIGC"/>
    <property type="match status" value="1"/>
</dbReference>
<gene>
    <name evidence="10" type="ORF">FNQ90_15095</name>
</gene>
<dbReference type="Gene3D" id="1.10.10.10">
    <property type="entry name" value="Winged helix-like DNA-binding domain superfamily/Winged helix DNA-binding domain"/>
    <property type="match status" value="1"/>
</dbReference>
<dbReference type="Proteomes" id="UP000538929">
    <property type="component" value="Unassembled WGS sequence"/>
</dbReference>
<dbReference type="InterPro" id="IPR036388">
    <property type="entry name" value="WH-like_DNA-bd_sf"/>
</dbReference>
<dbReference type="CDD" id="cd06171">
    <property type="entry name" value="Sigma70_r4"/>
    <property type="match status" value="1"/>
</dbReference>
<protein>
    <recommendedName>
        <fullName evidence="6">RNA polymerase sigma factor</fullName>
    </recommendedName>
</protein>
<dbReference type="SUPFAM" id="SSF88659">
    <property type="entry name" value="Sigma3 and sigma4 domains of RNA polymerase sigma factors"/>
    <property type="match status" value="1"/>
</dbReference>
<keyword evidence="2 6" id="KW-0805">Transcription regulation</keyword>
<evidence type="ECO:0000259" key="9">
    <source>
        <dbReference type="Pfam" id="PF08281"/>
    </source>
</evidence>
<dbReference type="GO" id="GO:0006352">
    <property type="term" value="P:DNA-templated transcription initiation"/>
    <property type="evidence" value="ECO:0007669"/>
    <property type="project" value="InterPro"/>
</dbReference>
<keyword evidence="4 6" id="KW-0238">DNA-binding</keyword>
<feature type="compositionally biased region" description="Low complexity" evidence="7">
    <location>
        <begin position="48"/>
        <end position="60"/>
    </location>
</feature>
<keyword evidence="11" id="KW-1185">Reference proteome</keyword>
<evidence type="ECO:0000313" key="11">
    <source>
        <dbReference type="Proteomes" id="UP000538929"/>
    </source>
</evidence>
<evidence type="ECO:0000259" key="8">
    <source>
        <dbReference type="Pfam" id="PF04542"/>
    </source>
</evidence>
<keyword evidence="3 6" id="KW-0731">Sigma factor</keyword>
<dbReference type="Gene3D" id="1.10.1740.10">
    <property type="match status" value="1"/>
</dbReference>
<evidence type="ECO:0000256" key="1">
    <source>
        <dbReference type="ARBA" id="ARBA00010641"/>
    </source>
</evidence>
<comment type="caution">
    <text evidence="10">The sequence shown here is derived from an EMBL/GenBank/DDBJ whole genome shotgun (WGS) entry which is preliminary data.</text>
</comment>
<accession>A0A7W3TEI5</accession>
<comment type="similarity">
    <text evidence="1 6">Belongs to the sigma-70 factor family. ECF subfamily.</text>
</comment>
<dbReference type="Pfam" id="PF04542">
    <property type="entry name" value="Sigma70_r2"/>
    <property type="match status" value="1"/>
</dbReference>
<feature type="domain" description="RNA polymerase sigma factor 70 region 4 type 2" evidence="9">
    <location>
        <begin position="199"/>
        <end position="250"/>
    </location>
</feature>
<dbReference type="AlphaFoldDB" id="A0A7W3TEI5"/>
<dbReference type="PROSITE" id="PS01063">
    <property type="entry name" value="SIGMA70_ECF"/>
    <property type="match status" value="1"/>
</dbReference>
<evidence type="ECO:0000256" key="6">
    <source>
        <dbReference type="RuleBase" id="RU000716"/>
    </source>
</evidence>
<feature type="compositionally biased region" description="Pro residues" evidence="7">
    <location>
        <begin position="23"/>
        <end position="33"/>
    </location>
</feature>
<feature type="compositionally biased region" description="Low complexity" evidence="7">
    <location>
        <begin position="1"/>
        <end position="13"/>
    </location>
</feature>
<dbReference type="InterPro" id="IPR014284">
    <property type="entry name" value="RNA_pol_sigma-70_dom"/>
</dbReference>
<proteinExistence type="inferred from homology"/>
<name>A0A7W3TEI5_9ACTN</name>
<dbReference type="EMBL" id="VKHT01000476">
    <property type="protein sequence ID" value="MBB0245389.1"/>
    <property type="molecule type" value="Genomic_DNA"/>
</dbReference>
<dbReference type="PANTHER" id="PTHR43133">
    <property type="entry name" value="RNA POLYMERASE ECF-TYPE SIGMA FACTO"/>
    <property type="match status" value="1"/>
</dbReference>
<feature type="domain" description="RNA polymerase sigma-70 region 2" evidence="8">
    <location>
        <begin position="103"/>
        <end position="170"/>
    </location>
</feature>
<dbReference type="InterPro" id="IPR007627">
    <property type="entry name" value="RNA_pol_sigma70_r2"/>
</dbReference>
<evidence type="ECO:0000256" key="5">
    <source>
        <dbReference type="ARBA" id="ARBA00023163"/>
    </source>
</evidence>
<dbReference type="InterPro" id="IPR013249">
    <property type="entry name" value="RNA_pol_sigma70_r4_t2"/>
</dbReference>
<evidence type="ECO:0000313" key="10">
    <source>
        <dbReference type="EMBL" id="MBB0245389.1"/>
    </source>
</evidence>
<dbReference type="GO" id="GO:0003677">
    <property type="term" value="F:DNA binding"/>
    <property type="evidence" value="ECO:0007669"/>
    <property type="project" value="UniProtKB-KW"/>
</dbReference>
<feature type="region of interest" description="Disordered" evidence="7">
    <location>
        <begin position="1"/>
        <end position="81"/>
    </location>
</feature>
<dbReference type="InterPro" id="IPR000838">
    <property type="entry name" value="RNA_pol_sigma70_ECF_CS"/>
</dbReference>
<dbReference type="Pfam" id="PF08281">
    <property type="entry name" value="Sigma70_r4_2"/>
    <property type="match status" value="1"/>
</dbReference>
<dbReference type="GO" id="GO:0006950">
    <property type="term" value="P:response to stress"/>
    <property type="evidence" value="ECO:0007669"/>
    <property type="project" value="UniProtKB-ARBA"/>
</dbReference>
<sequence>MTSTTTPAPTTPRTRVEHRPAPNLLPRPLPFPGRPDGGGGSPVPPPAGRGFPAAPGAAPGRADEQSSGETPPRRDTRGERDSAVTALALAAGRGDREALEAFVRETRKDVWRFTAHLSGDLGAADDLTQETYLRALRGLASYEGRSCARSWLLSIARRAVVDRYRSAARRPVLATAEDWRMIAERTQPRGVPGFDEGVALRELLELLPAERQEAFVLTRVLGLPYAEAARVIGCPIGTVRSRVARARADLMEALTPVSSGVAVAA</sequence>
<feature type="compositionally biased region" description="Basic and acidic residues" evidence="7">
    <location>
        <begin position="71"/>
        <end position="81"/>
    </location>
</feature>
<dbReference type="InterPro" id="IPR039425">
    <property type="entry name" value="RNA_pol_sigma-70-like"/>
</dbReference>
<evidence type="ECO:0000256" key="3">
    <source>
        <dbReference type="ARBA" id="ARBA00023082"/>
    </source>
</evidence>